<name>Q6ZE51_SYNY3</name>
<dbReference type="KEGG" id="syn:ssl8041"/>
<reference evidence="1 2" key="1">
    <citation type="journal article" date="2003" name="DNA Res.">
        <title>Structural analysis of four large plasmids harboring in a unicellular cyanobacterium, Synechocystis sp. PCC 6803.</title>
        <authorList>
            <person name="Kaneko T."/>
            <person name="Nakamura Y."/>
            <person name="Sasamoto S."/>
            <person name="Watanabe A."/>
            <person name="Kohara M."/>
            <person name="Matsumoto M."/>
            <person name="Shimpo S."/>
            <person name="Yamada M."/>
            <person name="Tabata S."/>
        </authorList>
    </citation>
    <scope>NUCLEOTIDE SEQUENCE [LARGE SCALE GENOMIC DNA]</scope>
    <source>
        <strain evidence="2">ATCC 27184 / PCC 6803 / Kazusa</strain>
    </source>
</reference>
<dbReference type="EnsemblBacteria" id="BAD02049">
    <property type="protein sequence ID" value="BAD02049"/>
    <property type="gene ID" value="BAD02049"/>
</dbReference>
<accession>Q6ZE51</accession>
<gene>
    <name evidence="1" type="ordered locus">ssl8041</name>
</gene>
<proteinExistence type="predicted"/>
<organism evidence="1 2">
    <name type="scientific">Synechocystis sp. (strain ATCC 27184 / PCC 6803 / Kazusa)</name>
    <dbReference type="NCBI Taxonomy" id="1111708"/>
    <lineage>
        <taxon>Bacteria</taxon>
        <taxon>Bacillati</taxon>
        <taxon>Cyanobacteriota</taxon>
        <taxon>Cyanophyceae</taxon>
        <taxon>Synechococcales</taxon>
        <taxon>Merismopediaceae</taxon>
        <taxon>Synechocystis</taxon>
    </lineage>
</organism>
<dbReference type="AlphaFoldDB" id="Q6ZE51"/>
<geneLocation type="plasmid" evidence="1 2">
    <name>pSYSG</name>
</geneLocation>
<keyword evidence="1" id="KW-0614">Plasmid</keyword>
<keyword evidence="2" id="KW-1185">Reference proteome</keyword>
<evidence type="ECO:0000313" key="2">
    <source>
        <dbReference type="Proteomes" id="UP000001425"/>
    </source>
</evidence>
<protein>
    <submittedName>
        <fullName evidence="1">Transposase</fullName>
    </submittedName>
</protein>
<sequence length="67" mass="7426">MKLSVLTVAFSVSALFETTIIVVDQARQPLIDGYGALEFVFGGFAVADVTHYCGCNAVRRFIHKQRF</sequence>
<dbReference type="InParanoid" id="Q6ZE51"/>
<evidence type="ECO:0000313" key="1">
    <source>
        <dbReference type="EMBL" id="BAD02049.1"/>
    </source>
</evidence>
<dbReference type="EMBL" id="AP004312">
    <property type="protein sequence ID" value="BAD02049.1"/>
    <property type="molecule type" value="Genomic_DNA"/>
</dbReference>
<dbReference type="Proteomes" id="UP000001425">
    <property type="component" value="Plasmid pSYSG"/>
</dbReference>